<evidence type="ECO:0000256" key="9">
    <source>
        <dbReference type="SAM" id="Phobius"/>
    </source>
</evidence>
<proteinExistence type="inferred from homology"/>
<comment type="similarity">
    <text evidence="2">Belongs to the complex I subunit 5 family.</text>
</comment>
<evidence type="ECO:0000256" key="1">
    <source>
        <dbReference type="ARBA" id="ARBA00004141"/>
    </source>
</evidence>
<dbReference type="Pfam" id="PF00662">
    <property type="entry name" value="Proton_antipo_N"/>
    <property type="match status" value="1"/>
</dbReference>
<feature type="transmembrane region" description="Helical" evidence="9">
    <location>
        <begin position="91"/>
        <end position="116"/>
    </location>
</feature>
<dbReference type="EMBL" id="LR031880">
    <property type="protein sequence ID" value="VDD60753.1"/>
    <property type="molecule type" value="Genomic_DNA"/>
</dbReference>
<feature type="transmembrane region" description="Helical" evidence="9">
    <location>
        <begin position="6"/>
        <end position="29"/>
    </location>
</feature>
<keyword evidence="4 9" id="KW-0812">Transmembrane</keyword>
<feature type="transmembrane region" description="Helical" evidence="9">
    <location>
        <begin position="41"/>
        <end position="71"/>
    </location>
</feature>
<keyword evidence="5" id="KW-1278">Translocase</keyword>
<evidence type="ECO:0000256" key="3">
    <source>
        <dbReference type="ARBA" id="ARBA00022448"/>
    </source>
</evidence>
<dbReference type="GO" id="GO:0016020">
    <property type="term" value="C:membrane"/>
    <property type="evidence" value="ECO:0007669"/>
    <property type="project" value="UniProtKB-SubCell"/>
</dbReference>
<evidence type="ECO:0000256" key="2">
    <source>
        <dbReference type="ARBA" id="ARBA00008200"/>
    </source>
</evidence>
<dbReference type="GO" id="GO:0009507">
    <property type="term" value="C:chloroplast"/>
    <property type="evidence" value="ECO:0007669"/>
    <property type="project" value="TreeGrafter"/>
</dbReference>
<organism evidence="11">
    <name type="scientific">Brassica oleracea</name>
    <name type="common">Wild cabbage</name>
    <dbReference type="NCBI Taxonomy" id="3712"/>
    <lineage>
        <taxon>Eukaryota</taxon>
        <taxon>Viridiplantae</taxon>
        <taxon>Streptophyta</taxon>
        <taxon>Embryophyta</taxon>
        <taxon>Tracheophyta</taxon>
        <taxon>Spermatophyta</taxon>
        <taxon>Magnoliopsida</taxon>
        <taxon>eudicotyledons</taxon>
        <taxon>Gunneridae</taxon>
        <taxon>Pentapetalae</taxon>
        <taxon>rosids</taxon>
        <taxon>malvids</taxon>
        <taxon>Brassicales</taxon>
        <taxon>Brassicaceae</taxon>
        <taxon>Brassiceae</taxon>
        <taxon>Brassica</taxon>
    </lineage>
</organism>
<dbReference type="InterPro" id="IPR001516">
    <property type="entry name" value="Proton_antipo_N"/>
</dbReference>
<evidence type="ECO:0000259" key="10">
    <source>
        <dbReference type="Pfam" id="PF00662"/>
    </source>
</evidence>
<dbReference type="PRINTS" id="PR01434">
    <property type="entry name" value="NADHDHGNASE5"/>
</dbReference>
<gene>
    <name evidence="11" type="ORF">BOLC6T36206H</name>
</gene>
<dbReference type="PANTHER" id="PTHR42829">
    <property type="entry name" value="NADH-UBIQUINONE OXIDOREDUCTASE CHAIN 5"/>
    <property type="match status" value="1"/>
</dbReference>
<reference evidence="11" key="1">
    <citation type="submission" date="2018-11" db="EMBL/GenBank/DDBJ databases">
        <authorList>
            <consortium name="Genoscope - CEA"/>
            <person name="William W."/>
        </authorList>
    </citation>
    <scope>NUCLEOTIDE SEQUENCE</scope>
</reference>
<evidence type="ECO:0000256" key="8">
    <source>
        <dbReference type="ARBA" id="ARBA00023136"/>
    </source>
</evidence>
<dbReference type="GO" id="GO:0008137">
    <property type="term" value="F:NADH dehydrogenase (ubiquinone) activity"/>
    <property type="evidence" value="ECO:0007669"/>
    <property type="project" value="InterPro"/>
</dbReference>
<keyword evidence="8 9" id="KW-0472">Membrane</keyword>
<sequence>MEHTYQYSWIIPFIPLPVPILFGAGLLLFPTATKNLRRMWTFLSIFLLSLFVLLSIVMIFSLYLSIQQIFLSCIHQNVWSWTINNEFSFEFGYFIDPLTSIMSILITTVGILVLIYSDNYMSHDQGYLRFFAYMGFFNTSMLGLVTSSNLIQVYFFGN</sequence>
<evidence type="ECO:0000256" key="5">
    <source>
        <dbReference type="ARBA" id="ARBA00022967"/>
    </source>
</evidence>
<accession>A0A3P6FR89</accession>
<protein>
    <recommendedName>
        <fullName evidence="10">NADH-Ubiquinone oxidoreductase (complex I) chain 5 N-terminal domain-containing protein</fullName>
    </recommendedName>
</protein>
<keyword evidence="7" id="KW-0520">NAD</keyword>
<dbReference type="PRINTS" id="PR01435">
    <property type="entry name" value="NPOXDRDTASE5"/>
</dbReference>
<comment type="subcellular location">
    <subcellularLocation>
        <location evidence="1">Membrane</location>
        <topology evidence="1">Multi-pass membrane protein</topology>
    </subcellularLocation>
</comment>
<evidence type="ECO:0000313" key="11">
    <source>
        <dbReference type="EMBL" id="VDD60753.1"/>
    </source>
</evidence>
<feature type="domain" description="NADH-Ubiquinone oxidoreductase (complex I) chain 5 N-terminal" evidence="10">
    <location>
        <begin position="81"/>
        <end position="131"/>
    </location>
</feature>
<feature type="transmembrane region" description="Helical" evidence="9">
    <location>
        <begin position="128"/>
        <end position="155"/>
    </location>
</feature>
<evidence type="ECO:0000256" key="4">
    <source>
        <dbReference type="ARBA" id="ARBA00022692"/>
    </source>
</evidence>
<dbReference type="InterPro" id="IPR003945">
    <property type="entry name" value="NU5C-like"/>
</dbReference>
<dbReference type="GO" id="GO:0015990">
    <property type="term" value="P:electron transport coupled proton transport"/>
    <property type="evidence" value="ECO:0007669"/>
    <property type="project" value="TreeGrafter"/>
</dbReference>
<evidence type="ECO:0000256" key="7">
    <source>
        <dbReference type="ARBA" id="ARBA00023027"/>
    </source>
</evidence>
<dbReference type="AlphaFoldDB" id="A0A3P6FR89"/>
<keyword evidence="3" id="KW-0813">Transport</keyword>
<name>A0A3P6FR89_BRAOL</name>
<dbReference type="GO" id="GO:0042773">
    <property type="term" value="P:ATP synthesis coupled electron transport"/>
    <property type="evidence" value="ECO:0007669"/>
    <property type="project" value="InterPro"/>
</dbReference>
<evidence type="ECO:0000256" key="6">
    <source>
        <dbReference type="ARBA" id="ARBA00022989"/>
    </source>
</evidence>
<dbReference type="PANTHER" id="PTHR42829:SF2">
    <property type="entry name" value="NADH-UBIQUINONE OXIDOREDUCTASE CHAIN 5"/>
    <property type="match status" value="1"/>
</dbReference>
<dbReference type="GO" id="GO:0003954">
    <property type="term" value="F:NADH dehydrogenase activity"/>
    <property type="evidence" value="ECO:0007669"/>
    <property type="project" value="TreeGrafter"/>
</dbReference>
<keyword evidence="6 9" id="KW-1133">Transmembrane helix</keyword>